<evidence type="ECO:0000313" key="2">
    <source>
        <dbReference type="Proteomes" id="UP000322873"/>
    </source>
</evidence>
<organism evidence="1 2">
    <name type="scientific">Monilinia fructicola</name>
    <name type="common">Brown rot fungus</name>
    <name type="synonym">Ciboria fructicola</name>
    <dbReference type="NCBI Taxonomy" id="38448"/>
    <lineage>
        <taxon>Eukaryota</taxon>
        <taxon>Fungi</taxon>
        <taxon>Dikarya</taxon>
        <taxon>Ascomycota</taxon>
        <taxon>Pezizomycotina</taxon>
        <taxon>Leotiomycetes</taxon>
        <taxon>Helotiales</taxon>
        <taxon>Sclerotiniaceae</taxon>
        <taxon>Monilinia</taxon>
    </lineage>
</organism>
<reference evidence="1 2" key="1">
    <citation type="submission" date="2019-06" db="EMBL/GenBank/DDBJ databases">
        <title>Genome Sequence of the Brown Rot Fungal Pathogen Monilinia fructicola.</title>
        <authorList>
            <person name="De Miccolis Angelini R.M."/>
            <person name="Landi L."/>
            <person name="Abate D."/>
            <person name="Pollastro S."/>
            <person name="Romanazzi G."/>
            <person name="Faretra F."/>
        </authorList>
    </citation>
    <scope>NUCLEOTIDE SEQUENCE [LARGE SCALE GENOMIC DNA]</scope>
    <source>
        <strain evidence="1 2">Mfrc123</strain>
    </source>
</reference>
<keyword evidence="2" id="KW-1185">Reference proteome</keyword>
<dbReference type="Proteomes" id="UP000322873">
    <property type="component" value="Unassembled WGS sequence"/>
</dbReference>
<name>A0A5M9JD88_MONFR</name>
<dbReference type="EMBL" id="VICG01000014">
    <property type="protein sequence ID" value="KAA8565185.1"/>
    <property type="molecule type" value="Genomic_DNA"/>
</dbReference>
<gene>
    <name evidence="1" type="ORF">EYC84_010923</name>
</gene>
<evidence type="ECO:0000313" key="1">
    <source>
        <dbReference type="EMBL" id="KAA8565185.1"/>
    </source>
</evidence>
<comment type="caution">
    <text evidence="1">The sequence shown here is derived from an EMBL/GenBank/DDBJ whole genome shotgun (WGS) entry which is preliminary data.</text>
</comment>
<protein>
    <submittedName>
        <fullName evidence="1">Uncharacterized protein</fullName>
    </submittedName>
</protein>
<sequence length="66" mass="7867">MLCYVELSYVELCYVMLCSNKQAHKELRPRCIHALKLTRAYEFYAFEEPLIFNLMKLQFQEASVVT</sequence>
<dbReference type="AlphaFoldDB" id="A0A5M9JD88"/>
<accession>A0A5M9JD88</accession>
<proteinExistence type="predicted"/>